<dbReference type="PhylomeDB" id="A4F317"/>
<dbReference type="RefSeq" id="NP_741311.1">
    <property type="nucleotide sequence ID" value="NM_171262.1"/>
</dbReference>
<keyword evidence="3" id="KW-1185">Reference proteome</keyword>
<dbReference type="EMBL" id="BX284604">
    <property type="protein sequence ID" value="CCD63956.1"/>
    <property type="molecule type" value="Genomic_DNA"/>
</dbReference>
<protein>
    <submittedName>
        <fullName evidence="2">DUF7154 domain-containing protein</fullName>
    </submittedName>
</protein>
<sequence length="103" mass="11808">MELPSMNVPFSRYCWVTLTIQDHLPIDSFRSLNLSITNDNYSGGDLKAYPADFNGILAGNWFTFSPVTYSMKLQYNYTNGAEEATRVRVYCKSPLPYWLPYCG</sequence>
<organism evidence="2 3">
    <name type="scientific">Caenorhabditis elegans</name>
    <dbReference type="NCBI Taxonomy" id="6239"/>
    <lineage>
        <taxon>Eukaryota</taxon>
        <taxon>Metazoa</taxon>
        <taxon>Ecdysozoa</taxon>
        <taxon>Nematoda</taxon>
        <taxon>Chromadorea</taxon>
        <taxon>Rhabditida</taxon>
        <taxon>Rhabditina</taxon>
        <taxon>Rhabditomorpha</taxon>
        <taxon>Rhabditoidea</taxon>
        <taxon>Rhabditidae</taxon>
        <taxon>Peloderinae</taxon>
        <taxon>Caenorhabditis</taxon>
    </lineage>
</organism>
<dbReference type="CTD" id="185442"/>
<dbReference type="KEGG" id="cel:CELE_F38A1.13"/>
<dbReference type="PIR" id="T21928">
    <property type="entry name" value="T21928"/>
</dbReference>
<dbReference type="AlphaFoldDB" id="A4F317"/>
<evidence type="ECO:0000313" key="4">
    <source>
        <dbReference type="WormBase" id="F38A1.13"/>
    </source>
</evidence>
<dbReference type="InParanoid" id="A4F317"/>
<accession>A4F317</accession>
<evidence type="ECO:0000259" key="1">
    <source>
        <dbReference type="Pfam" id="PF23673"/>
    </source>
</evidence>
<dbReference type="FunCoup" id="A4F317">
    <property type="interactions" value="173"/>
</dbReference>
<dbReference type="Bgee" id="WBGene00009525">
    <property type="expression patterns" value="Expressed in pharyngeal muscle cell (C elegans)"/>
</dbReference>
<dbReference type="UCSC" id="F38A1.13">
    <property type="organism name" value="c. elegans"/>
</dbReference>
<feature type="domain" description="DUF7154" evidence="1">
    <location>
        <begin position="1"/>
        <end position="91"/>
    </location>
</feature>
<dbReference type="InterPro" id="IPR055578">
    <property type="entry name" value="DUF7154"/>
</dbReference>
<dbReference type="OMA" id="MKLAYAY"/>
<evidence type="ECO:0000313" key="2">
    <source>
        <dbReference type="EMBL" id="CCD63956.1"/>
    </source>
</evidence>
<dbReference type="OrthoDB" id="10359643at2759"/>
<dbReference type="HOGENOM" id="CLU_2266139_0_0_1"/>
<dbReference type="PaxDb" id="6239-F38A1.13"/>
<evidence type="ECO:0000313" key="3">
    <source>
        <dbReference type="Proteomes" id="UP000001940"/>
    </source>
</evidence>
<proteinExistence type="predicted"/>
<dbReference type="eggNOG" id="KOG4297">
    <property type="taxonomic scope" value="Eukaryota"/>
</dbReference>
<dbReference type="Proteomes" id="UP000001940">
    <property type="component" value="Chromosome IV"/>
</dbReference>
<name>A4F317_CAEEL</name>
<dbReference type="GeneID" id="185442"/>
<dbReference type="Pfam" id="PF23673">
    <property type="entry name" value="DUF7154"/>
    <property type="match status" value="1"/>
</dbReference>
<dbReference type="WormBase" id="F38A1.13">
    <property type="protein sequence ID" value="CE10026"/>
    <property type="gene ID" value="WBGene00009525"/>
</dbReference>
<gene>
    <name evidence="2" type="ORF">CELE_F38A1.13</name>
    <name evidence="2 4" type="ORF">F38A1.13</name>
</gene>
<reference evidence="2 3" key="1">
    <citation type="journal article" date="1998" name="Science">
        <title>Genome sequence of the nematode C. elegans: a platform for investigating biology.</title>
        <authorList>
            <consortium name="The C. elegans sequencing consortium"/>
            <person name="Sulson J.E."/>
            <person name="Waterston R."/>
        </authorList>
    </citation>
    <scope>NUCLEOTIDE SEQUENCE [LARGE SCALE GENOMIC DNA]</scope>
    <source>
        <strain evidence="2 3">Bristol N2</strain>
    </source>
</reference>
<dbReference type="AGR" id="WB:WBGene00009525"/>